<protein>
    <recommendedName>
        <fullName evidence="1">Transposase IS204/IS1001/IS1096/IS1165 DDE domain-containing protein</fullName>
    </recommendedName>
</protein>
<dbReference type="EMBL" id="RJQC01000004">
    <property type="protein sequence ID" value="RNM29307.1"/>
    <property type="molecule type" value="Genomic_DNA"/>
</dbReference>
<gene>
    <name evidence="2" type="ORF">EDX97_09895</name>
</gene>
<dbReference type="InterPro" id="IPR002560">
    <property type="entry name" value="Transposase_DDE"/>
</dbReference>
<sequence length="480" mass="56532">MKHYSLEDVLDLADSDSTITDIQINGNIKYITVSKNIPVNPICPICGSRLHSKGRFSRHPNNQILQDGYSVDLTVIGRRWKCSNPKCAYTATDQFDFLEKRKRTSKIIVFQILMAFKDINMSCSQIAQKFHVSDTYVHQLFMRYIDLPRKKLTEFICIDEVYLNLDPYCKYALVIMDFLSGVILDIIQSRRQQYTESYFLSIPKTERDQVKAICCDMYDPYINYTTKYFHNAVAVTDSFHVLQWLLRLIRNYINSVKKRYQARDRKLLKEKNEYIKSDQKSVKDSKEVYILKKANWVLLLNPNKWEYHPPHYNYKLQKPMDTYSWESEFLALDENFQTIRNLKDLYEDFNEKFVNNLEGASKRLDELIEIYDNSNIQLFNDFSSLLKRYHDSIVNSFTYVAAQNISGAALRRLSNGPLESFNNIPSGLRSQSHGVQNFQYTRNRILWAVRDDASIKAVPYTIKQIQTEGRKRSTYKKKNE</sequence>
<name>A0A3N0HXA7_9FIRM</name>
<dbReference type="Proteomes" id="UP000276568">
    <property type="component" value="Unassembled WGS sequence"/>
</dbReference>
<keyword evidence="3" id="KW-1185">Reference proteome</keyword>
<dbReference type="InterPro" id="IPR047951">
    <property type="entry name" value="Transpos_ISL3"/>
</dbReference>
<dbReference type="OrthoDB" id="1698950at2"/>
<dbReference type="Pfam" id="PF01610">
    <property type="entry name" value="DDE_Tnp_ISL3"/>
    <property type="match status" value="1"/>
</dbReference>
<dbReference type="PANTHER" id="PTHR33498:SF1">
    <property type="entry name" value="TRANSPOSASE FOR INSERTION SEQUENCE ELEMENT IS1557"/>
    <property type="match status" value="1"/>
</dbReference>
<evidence type="ECO:0000313" key="2">
    <source>
        <dbReference type="EMBL" id="RNM29307.1"/>
    </source>
</evidence>
<dbReference type="RefSeq" id="WP_128520992.1">
    <property type="nucleotide sequence ID" value="NZ_RJQC01000004.1"/>
</dbReference>
<organism evidence="2 3">
    <name type="scientific">Absicoccus porci</name>
    <dbReference type="NCBI Taxonomy" id="2486576"/>
    <lineage>
        <taxon>Bacteria</taxon>
        <taxon>Bacillati</taxon>
        <taxon>Bacillota</taxon>
        <taxon>Erysipelotrichia</taxon>
        <taxon>Erysipelotrichales</taxon>
        <taxon>Erysipelotrichaceae</taxon>
        <taxon>Absicoccus</taxon>
    </lineage>
</organism>
<dbReference type="AlphaFoldDB" id="A0A3N0HXA7"/>
<feature type="domain" description="Transposase IS204/IS1001/IS1096/IS1165 DDE" evidence="1">
    <location>
        <begin position="156"/>
        <end position="445"/>
    </location>
</feature>
<accession>A0A3N0HXA7</accession>
<reference evidence="2 3" key="1">
    <citation type="submission" date="2018-11" db="EMBL/GenBank/DDBJ databases">
        <title>Clostridium sp. nov., a member of the family Erysipelotrichaceae isolated from pig faeces.</title>
        <authorList>
            <person name="Chang Y.-H."/>
        </authorList>
    </citation>
    <scope>NUCLEOTIDE SEQUENCE [LARGE SCALE GENOMIC DNA]</scope>
    <source>
        <strain evidence="2 3">YH-panp20</strain>
    </source>
</reference>
<comment type="caution">
    <text evidence="2">The sequence shown here is derived from an EMBL/GenBank/DDBJ whole genome shotgun (WGS) entry which is preliminary data.</text>
</comment>
<evidence type="ECO:0000259" key="1">
    <source>
        <dbReference type="Pfam" id="PF01610"/>
    </source>
</evidence>
<evidence type="ECO:0000313" key="3">
    <source>
        <dbReference type="Proteomes" id="UP000276568"/>
    </source>
</evidence>
<proteinExistence type="predicted"/>
<dbReference type="PANTHER" id="PTHR33498">
    <property type="entry name" value="TRANSPOSASE FOR INSERTION SEQUENCE ELEMENT IS1557"/>
    <property type="match status" value="1"/>
</dbReference>